<name>A0A6M3KDL4_9ZZZZ</name>
<organism evidence="2">
    <name type="scientific">viral metagenome</name>
    <dbReference type="NCBI Taxonomy" id="1070528"/>
    <lineage>
        <taxon>unclassified sequences</taxon>
        <taxon>metagenomes</taxon>
        <taxon>organismal metagenomes</taxon>
    </lineage>
</organism>
<sequence length="59" mass="7032">MTKYFCDHCGIELTTWNGDHPRKIDDHFMEDGKRFNIHTDNCLCIDCWYKLLKALVRGL</sequence>
<dbReference type="EMBL" id="MT141433">
    <property type="protein sequence ID" value="QJA61191.1"/>
    <property type="molecule type" value="Genomic_DNA"/>
</dbReference>
<dbReference type="AlphaFoldDB" id="A0A6M3KDL4"/>
<protein>
    <submittedName>
        <fullName evidence="2">Uncharacterized protein</fullName>
    </submittedName>
</protein>
<evidence type="ECO:0000313" key="1">
    <source>
        <dbReference type="EMBL" id="QJA61191.1"/>
    </source>
</evidence>
<proteinExistence type="predicted"/>
<reference evidence="2" key="1">
    <citation type="submission" date="2020-03" db="EMBL/GenBank/DDBJ databases">
        <title>The deep terrestrial virosphere.</title>
        <authorList>
            <person name="Holmfeldt K."/>
            <person name="Nilsson E."/>
            <person name="Simone D."/>
            <person name="Lopez-Fernandez M."/>
            <person name="Wu X."/>
            <person name="de Brujin I."/>
            <person name="Lundin D."/>
            <person name="Andersson A."/>
            <person name="Bertilsson S."/>
            <person name="Dopson M."/>
        </authorList>
    </citation>
    <scope>NUCLEOTIDE SEQUENCE</scope>
    <source>
        <strain evidence="2">MM415A00818</strain>
        <strain evidence="1">MM415B00985</strain>
    </source>
</reference>
<gene>
    <name evidence="2" type="ORF">MM415A00818_0011</name>
    <name evidence="1" type="ORF">MM415B00985_0025</name>
</gene>
<evidence type="ECO:0000313" key="2">
    <source>
        <dbReference type="EMBL" id="QJA79922.1"/>
    </source>
</evidence>
<accession>A0A6M3KDL4</accession>
<dbReference type="EMBL" id="MT142399">
    <property type="protein sequence ID" value="QJA79922.1"/>
    <property type="molecule type" value="Genomic_DNA"/>
</dbReference>